<evidence type="ECO:0000313" key="1">
    <source>
        <dbReference type="EMBL" id="PON52961.1"/>
    </source>
</evidence>
<dbReference type="PANTHER" id="PTHR33116:SF86">
    <property type="entry name" value="REVERSE TRANSCRIPTASE DOMAIN-CONTAINING PROTEIN"/>
    <property type="match status" value="1"/>
</dbReference>
<dbReference type="AlphaFoldDB" id="A0A2P5BW15"/>
<dbReference type="EMBL" id="JXTC01000451">
    <property type="protein sequence ID" value="PON52961.1"/>
    <property type="molecule type" value="Genomic_DNA"/>
</dbReference>
<dbReference type="OrthoDB" id="851239at2759"/>
<dbReference type="Proteomes" id="UP000237000">
    <property type="component" value="Unassembled WGS sequence"/>
</dbReference>
<keyword evidence="2" id="KW-1185">Reference proteome</keyword>
<protein>
    <submittedName>
        <fullName evidence="1">Uncharacterized protein</fullName>
    </submittedName>
</protein>
<reference evidence="2" key="1">
    <citation type="submission" date="2016-06" db="EMBL/GenBank/DDBJ databases">
        <title>Parallel loss of symbiosis genes in relatives of nitrogen-fixing non-legume Parasponia.</title>
        <authorList>
            <person name="Van Velzen R."/>
            <person name="Holmer R."/>
            <person name="Bu F."/>
            <person name="Rutten L."/>
            <person name="Van Zeijl A."/>
            <person name="Liu W."/>
            <person name="Santuari L."/>
            <person name="Cao Q."/>
            <person name="Sharma T."/>
            <person name="Shen D."/>
            <person name="Roswanjaya Y."/>
            <person name="Wardhani T."/>
            <person name="Kalhor M.S."/>
            <person name="Jansen J."/>
            <person name="Van den Hoogen J."/>
            <person name="Gungor B."/>
            <person name="Hartog M."/>
            <person name="Hontelez J."/>
            <person name="Verver J."/>
            <person name="Yang W.-C."/>
            <person name="Schijlen E."/>
            <person name="Repin R."/>
            <person name="Schilthuizen M."/>
            <person name="Schranz E."/>
            <person name="Heidstra R."/>
            <person name="Miyata K."/>
            <person name="Fedorova E."/>
            <person name="Kohlen W."/>
            <person name="Bisseling T."/>
            <person name="Smit S."/>
            <person name="Geurts R."/>
        </authorList>
    </citation>
    <scope>NUCLEOTIDE SEQUENCE [LARGE SCALE GENOMIC DNA]</scope>
    <source>
        <strain evidence="2">cv. RG33-2</strain>
    </source>
</reference>
<gene>
    <name evidence="1" type="ORF">TorRG33x02_306750</name>
</gene>
<organism evidence="1 2">
    <name type="scientific">Trema orientale</name>
    <name type="common">Charcoal tree</name>
    <name type="synonym">Celtis orientalis</name>
    <dbReference type="NCBI Taxonomy" id="63057"/>
    <lineage>
        <taxon>Eukaryota</taxon>
        <taxon>Viridiplantae</taxon>
        <taxon>Streptophyta</taxon>
        <taxon>Embryophyta</taxon>
        <taxon>Tracheophyta</taxon>
        <taxon>Spermatophyta</taxon>
        <taxon>Magnoliopsida</taxon>
        <taxon>eudicotyledons</taxon>
        <taxon>Gunneridae</taxon>
        <taxon>Pentapetalae</taxon>
        <taxon>rosids</taxon>
        <taxon>fabids</taxon>
        <taxon>Rosales</taxon>
        <taxon>Cannabaceae</taxon>
        <taxon>Trema</taxon>
    </lineage>
</organism>
<dbReference type="InParanoid" id="A0A2P5BW15"/>
<name>A0A2P5BW15_TREOI</name>
<sequence>MHFFFTFTEKVGENCNLSNMIRRELSNINTFVQSKPSIMGLDKGVLCPHTYFYYVLKDYLLLLRRLNLKVNCWVCNVGEVVPELVTYSLLTTLLCSLELVERIVLLLEVFSQHMKKLRGQRINFTKSAITFSPNVCDTARRVTLEMLGLQNSNSHDSYLGLPTVIGKNKKKTLSSIKERVWKKVQGWHRGLFSAGGREVLIKADLQTVPNYVMSVFKLPTTFCNELKSIFLRF</sequence>
<dbReference type="PANTHER" id="PTHR33116">
    <property type="entry name" value="REVERSE TRANSCRIPTASE ZINC-BINDING DOMAIN-CONTAINING PROTEIN-RELATED-RELATED"/>
    <property type="match status" value="1"/>
</dbReference>
<proteinExistence type="predicted"/>
<accession>A0A2P5BW15</accession>
<dbReference type="STRING" id="63057.A0A2P5BW15"/>
<evidence type="ECO:0000313" key="2">
    <source>
        <dbReference type="Proteomes" id="UP000237000"/>
    </source>
</evidence>
<comment type="caution">
    <text evidence="1">The sequence shown here is derived from an EMBL/GenBank/DDBJ whole genome shotgun (WGS) entry which is preliminary data.</text>
</comment>